<dbReference type="AlphaFoldDB" id="A0A0F7S3L1"/>
<dbReference type="Proteomes" id="UP000242770">
    <property type="component" value="Unassembled WGS sequence"/>
</dbReference>
<dbReference type="EMBL" id="CCFA01005237">
    <property type="protein sequence ID" value="CDS02273.1"/>
    <property type="molecule type" value="Genomic_DNA"/>
</dbReference>
<evidence type="ECO:0000313" key="2">
    <source>
        <dbReference type="Proteomes" id="UP000242770"/>
    </source>
</evidence>
<gene>
    <name evidence="1" type="primary">SSCI85960.1</name>
</gene>
<evidence type="ECO:0000313" key="1">
    <source>
        <dbReference type="EMBL" id="CDS02273.1"/>
    </source>
</evidence>
<protein>
    <submittedName>
        <fullName evidence="1">Uncharacterized protein</fullName>
    </submittedName>
</protein>
<reference evidence="2" key="1">
    <citation type="submission" date="2014-06" db="EMBL/GenBank/DDBJ databases">
        <authorList>
            <person name="Berkman P.J."/>
        </authorList>
    </citation>
    <scope>NUCLEOTIDE SEQUENCE [LARGE SCALE GENOMIC DNA]</scope>
</reference>
<keyword evidence="2" id="KW-1185">Reference proteome</keyword>
<sequence>MNPVSSMLKTLVEATRRRTYTRRKSPVQLMARLVATNAETYEHGNFRLMGLFTLPSLWRVYLRS</sequence>
<accession>A0A0F7S3L1</accession>
<organism evidence="1 2">
    <name type="scientific">Sporisorium scitamineum</name>
    <dbReference type="NCBI Taxonomy" id="49012"/>
    <lineage>
        <taxon>Eukaryota</taxon>
        <taxon>Fungi</taxon>
        <taxon>Dikarya</taxon>
        <taxon>Basidiomycota</taxon>
        <taxon>Ustilaginomycotina</taxon>
        <taxon>Ustilaginomycetes</taxon>
        <taxon>Ustilaginales</taxon>
        <taxon>Ustilaginaceae</taxon>
        <taxon>Sporisorium</taxon>
    </lineage>
</organism>
<proteinExistence type="predicted"/>
<name>A0A0F7S3L1_9BASI</name>